<comment type="caution">
    <text evidence="1">The sequence shown here is derived from an EMBL/GenBank/DDBJ whole genome shotgun (WGS) entry which is preliminary data.</text>
</comment>
<dbReference type="GeneID" id="92092756"/>
<dbReference type="RefSeq" id="XP_066715180.1">
    <property type="nucleotide sequence ID" value="XM_066859693.1"/>
</dbReference>
<evidence type="ECO:0000313" key="1">
    <source>
        <dbReference type="EMBL" id="KAK8061918.1"/>
    </source>
</evidence>
<organism evidence="1 2">
    <name type="scientific">Apiospora phragmitis</name>
    <dbReference type="NCBI Taxonomy" id="2905665"/>
    <lineage>
        <taxon>Eukaryota</taxon>
        <taxon>Fungi</taxon>
        <taxon>Dikarya</taxon>
        <taxon>Ascomycota</taxon>
        <taxon>Pezizomycotina</taxon>
        <taxon>Sordariomycetes</taxon>
        <taxon>Xylariomycetidae</taxon>
        <taxon>Amphisphaeriales</taxon>
        <taxon>Apiosporaceae</taxon>
        <taxon>Apiospora</taxon>
    </lineage>
</organism>
<accession>A0ABR1USM1</accession>
<protein>
    <submittedName>
        <fullName evidence="1">Uncharacterized protein</fullName>
    </submittedName>
</protein>
<proteinExistence type="predicted"/>
<keyword evidence="2" id="KW-1185">Reference proteome</keyword>
<name>A0ABR1USM1_9PEZI</name>
<sequence length="107" mass="12286">MVTAEWQTLIQEKRAVRDGEIADKSTVCQQQLAKLGLPRTTIQDQRIYLVQISQFFQALVQAAADGTYDSNFFGDSMTTEGYEKRIRVVVQNLNRDFESKLDEHGER</sequence>
<evidence type="ECO:0000313" key="2">
    <source>
        <dbReference type="Proteomes" id="UP001480595"/>
    </source>
</evidence>
<dbReference type="EMBL" id="JAQQWL010000008">
    <property type="protein sequence ID" value="KAK8061918.1"/>
    <property type="molecule type" value="Genomic_DNA"/>
</dbReference>
<reference evidence="1 2" key="1">
    <citation type="submission" date="2023-01" db="EMBL/GenBank/DDBJ databases">
        <title>Analysis of 21 Apiospora genomes using comparative genomics revels a genus with tremendous synthesis potential of carbohydrate active enzymes and secondary metabolites.</title>
        <authorList>
            <person name="Sorensen T."/>
        </authorList>
    </citation>
    <scope>NUCLEOTIDE SEQUENCE [LARGE SCALE GENOMIC DNA]</scope>
    <source>
        <strain evidence="1 2">CBS 135458</strain>
    </source>
</reference>
<dbReference type="Proteomes" id="UP001480595">
    <property type="component" value="Unassembled WGS sequence"/>
</dbReference>
<gene>
    <name evidence="1" type="ORF">PG994_008284</name>
</gene>